<dbReference type="Proteomes" id="UP001146120">
    <property type="component" value="Unassembled WGS sequence"/>
</dbReference>
<accession>A0AAV2ZGX6</accession>
<keyword evidence="2" id="KW-1185">Reference proteome</keyword>
<name>A0AAV2ZGX6_9STRA</name>
<organism evidence="1 2">
    <name type="scientific">Lagenidium giganteum</name>
    <dbReference type="NCBI Taxonomy" id="4803"/>
    <lineage>
        <taxon>Eukaryota</taxon>
        <taxon>Sar</taxon>
        <taxon>Stramenopiles</taxon>
        <taxon>Oomycota</taxon>
        <taxon>Peronosporomycetes</taxon>
        <taxon>Pythiales</taxon>
        <taxon>Pythiaceae</taxon>
    </lineage>
</organism>
<reference evidence="1" key="2">
    <citation type="journal article" date="2023" name="Microbiol Resour">
        <title>Decontamination and Annotation of the Draft Genome Sequence of the Oomycete Lagenidium giganteum ARSEF 373.</title>
        <authorList>
            <person name="Morgan W.R."/>
            <person name="Tartar A."/>
        </authorList>
    </citation>
    <scope>NUCLEOTIDE SEQUENCE</scope>
    <source>
        <strain evidence="1">ARSEF 373</strain>
    </source>
</reference>
<dbReference type="AlphaFoldDB" id="A0AAV2ZGX6"/>
<dbReference type="EMBL" id="DAKRPA010000002">
    <property type="protein sequence ID" value="DBA05196.1"/>
    <property type="molecule type" value="Genomic_DNA"/>
</dbReference>
<feature type="non-terminal residue" evidence="1">
    <location>
        <position position="1"/>
    </location>
</feature>
<evidence type="ECO:0008006" key="3">
    <source>
        <dbReference type="Google" id="ProtNLM"/>
    </source>
</evidence>
<gene>
    <name evidence="1" type="ORF">N0F65_005046</name>
</gene>
<reference evidence="1" key="1">
    <citation type="submission" date="2022-11" db="EMBL/GenBank/DDBJ databases">
        <authorList>
            <person name="Morgan W.R."/>
            <person name="Tartar A."/>
        </authorList>
    </citation>
    <scope>NUCLEOTIDE SEQUENCE</scope>
    <source>
        <strain evidence="1">ARSEF 373</strain>
    </source>
</reference>
<comment type="caution">
    <text evidence="1">The sequence shown here is derived from an EMBL/GenBank/DDBJ whole genome shotgun (WGS) entry which is preliminary data.</text>
</comment>
<evidence type="ECO:0000313" key="2">
    <source>
        <dbReference type="Proteomes" id="UP001146120"/>
    </source>
</evidence>
<sequence length="599" mass="67656">EYQQAELQASDHACIVVDVFAQLSSDCGTVKSYGVVITSPYMLRNMAVDTQGSDVLAVTNGTYKIHFGIDVVIRADLKTCGWTLIDFGSHIPSYSRRRYRRTFKPWMYMFVQTENADAFKRMFSTAIKCAQTFFGRTLLPRSFVHHFGSLPSNLTGHHSAELLSPPSSECSVEEGQAPSSRLHTARSRAQFLAQAALVTAFWRSEGEHEFADWFTDTYLTSPWENWFATVAIPGILPNQNSIESHHRAIKQICVDHLRADTATVLNDSIPSVIRYQALKRGMTAQTAKFLLLGPKKAVHQSHAMEGMTVATNNMNIYDTYEHDLAGPLCSMIVSKTRILCNTQNQAIIKRHRLGFYFNVPKYTVRHGNNQGLEVTLKRVSTYSNSLIGYLDATRDVDIPLSYLALHEVRGKRRERIAISLAPSIALETRDFNLPSAKRWHRRQSNPRPTAWRCRSLPTELFKEKYHCDGKCFHATGWQCAHVVAAMFKAKALAMETAYALLPVRKVGGGQRNIPSALSKDTLSGQDSPYHLITSFLELPATPMHWNIMRAFDDVYKPGQVICWKERTCGRSHSTLERYSTSIVKIWRTASVMPTHSAWL</sequence>
<evidence type="ECO:0000313" key="1">
    <source>
        <dbReference type="EMBL" id="DBA05196.1"/>
    </source>
</evidence>
<protein>
    <recommendedName>
        <fullName evidence="3">SWIM-type domain-containing protein</fullName>
    </recommendedName>
</protein>
<proteinExistence type="predicted"/>